<dbReference type="Pfam" id="PF08240">
    <property type="entry name" value="ADH_N"/>
    <property type="match status" value="1"/>
</dbReference>
<evidence type="ECO:0000256" key="1">
    <source>
        <dbReference type="ARBA" id="ARBA00022723"/>
    </source>
</evidence>
<dbReference type="GO" id="GO:0016616">
    <property type="term" value="F:oxidoreductase activity, acting on the CH-OH group of donors, NAD or NADP as acceptor"/>
    <property type="evidence" value="ECO:0007669"/>
    <property type="project" value="UniProtKB-ARBA"/>
</dbReference>
<dbReference type="Proteomes" id="UP000030351">
    <property type="component" value="Unassembled WGS sequence"/>
</dbReference>
<dbReference type="Gene3D" id="3.90.180.10">
    <property type="entry name" value="Medium-chain alcohol dehydrogenases, catalytic domain"/>
    <property type="match status" value="1"/>
</dbReference>
<dbReference type="Pfam" id="PF00107">
    <property type="entry name" value="ADH_zinc_N"/>
    <property type="match status" value="1"/>
</dbReference>
<comment type="cofactor">
    <cofactor evidence="4">
        <name>Zn(2+)</name>
        <dbReference type="ChEBI" id="CHEBI:29105"/>
    </cofactor>
</comment>
<protein>
    <submittedName>
        <fullName evidence="6">Iditol 2-dehydrogenase</fullName>
    </submittedName>
</protein>
<evidence type="ECO:0000259" key="5">
    <source>
        <dbReference type="SMART" id="SM00829"/>
    </source>
</evidence>
<gene>
    <name evidence="6" type="ORF">NG99_23335</name>
</gene>
<evidence type="ECO:0000256" key="2">
    <source>
        <dbReference type="ARBA" id="ARBA00022833"/>
    </source>
</evidence>
<sequence length="351" mass="37999">MKALQLYGKQDVRFEDVPMINIEREDDVIIQVKTAGICGSDISRFGKIGSYNPGLIWGHEFAGVVAETGKSVSSVKAGDRVVACPCFPCFNCEHCHRANYAKCTDLKVLGGHRKGAFAEYISVPAANVVRIPDDLDFDAASFVEPSAVVVHALDRVSIKAGSSVVVVGCGTIGQLAVQWARIYGAGKVYVCDTEQQKLDVALKAGADDIFNATAADFEQKFSTVTHGKGVDLVIESSGNAAGIASCMNLASKGGTVLLLGIPYGDVPFDRSSFEKIIRNELTVRGSWNSLSAPFPGREWATSLDYMRKGLVNPSLLITHRIKLEEAPGIFPQLYQRKFHFIKVLIDIDEGH</sequence>
<evidence type="ECO:0000313" key="6">
    <source>
        <dbReference type="EMBL" id="KGT87370.1"/>
    </source>
</evidence>
<comment type="caution">
    <text evidence="6">The sequence shown here is derived from an EMBL/GenBank/DDBJ whole genome shotgun (WGS) entry which is preliminary data.</text>
</comment>
<dbReference type="EMBL" id="JRUQ01000075">
    <property type="protein sequence ID" value="KGT87370.1"/>
    <property type="molecule type" value="Genomic_DNA"/>
</dbReference>
<dbReference type="RefSeq" id="WP_034898356.1">
    <property type="nucleotide sequence ID" value="NZ_JRUQ01000075.1"/>
</dbReference>
<dbReference type="eggNOG" id="COG1063">
    <property type="taxonomic scope" value="Bacteria"/>
</dbReference>
<organism evidence="6 7">
    <name type="scientific">Erwinia typographi</name>
    <dbReference type="NCBI Taxonomy" id="371042"/>
    <lineage>
        <taxon>Bacteria</taxon>
        <taxon>Pseudomonadati</taxon>
        <taxon>Pseudomonadota</taxon>
        <taxon>Gammaproteobacteria</taxon>
        <taxon>Enterobacterales</taxon>
        <taxon>Erwiniaceae</taxon>
        <taxon>Erwinia</taxon>
    </lineage>
</organism>
<dbReference type="Gene3D" id="3.40.50.720">
    <property type="entry name" value="NAD(P)-binding Rossmann-like Domain"/>
    <property type="match status" value="1"/>
</dbReference>
<dbReference type="SUPFAM" id="SSF51735">
    <property type="entry name" value="NAD(P)-binding Rossmann-fold domains"/>
    <property type="match status" value="1"/>
</dbReference>
<dbReference type="InterPro" id="IPR050129">
    <property type="entry name" value="Zn_alcohol_dh"/>
</dbReference>
<dbReference type="PANTHER" id="PTHR43401:SF2">
    <property type="entry name" value="L-THREONINE 3-DEHYDROGENASE"/>
    <property type="match status" value="1"/>
</dbReference>
<dbReference type="SMART" id="SM00829">
    <property type="entry name" value="PKS_ER"/>
    <property type="match status" value="1"/>
</dbReference>
<dbReference type="InterPro" id="IPR011032">
    <property type="entry name" value="GroES-like_sf"/>
</dbReference>
<dbReference type="InterPro" id="IPR013149">
    <property type="entry name" value="ADH-like_C"/>
</dbReference>
<proteinExistence type="inferred from homology"/>
<dbReference type="CDD" id="cd08236">
    <property type="entry name" value="sugar_DH"/>
    <property type="match status" value="1"/>
</dbReference>
<keyword evidence="1 4" id="KW-0479">Metal-binding</keyword>
<keyword evidence="7" id="KW-1185">Reference proteome</keyword>
<dbReference type="STRING" id="371042.NG99_23335"/>
<name>A0A0A3YL30_9GAMM</name>
<dbReference type="InterPro" id="IPR002328">
    <property type="entry name" value="ADH_Zn_CS"/>
</dbReference>
<reference evidence="6 7" key="1">
    <citation type="submission" date="2014-10" db="EMBL/GenBank/DDBJ databases">
        <title>Genome sequence of Erwinia typographi M043b.</title>
        <authorList>
            <person name="Chan K.-G."/>
            <person name="Tan W.-S."/>
        </authorList>
    </citation>
    <scope>NUCLEOTIDE SEQUENCE [LARGE SCALE GENOMIC DNA]</scope>
    <source>
        <strain evidence="6 7">M043b</strain>
    </source>
</reference>
<dbReference type="OrthoDB" id="9773078at2"/>
<dbReference type="PANTHER" id="PTHR43401">
    <property type="entry name" value="L-THREONINE 3-DEHYDROGENASE"/>
    <property type="match status" value="1"/>
</dbReference>
<dbReference type="PROSITE" id="PS00059">
    <property type="entry name" value="ADH_ZINC"/>
    <property type="match status" value="1"/>
</dbReference>
<keyword evidence="3" id="KW-0560">Oxidoreductase</keyword>
<dbReference type="SUPFAM" id="SSF50129">
    <property type="entry name" value="GroES-like"/>
    <property type="match status" value="1"/>
</dbReference>
<dbReference type="InterPro" id="IPR020843">
    <property type="entry name" value="ER"/>
</dbReference>
<evidence type="ECO:0000256" key="3">
    <source>
        <dbReference type="ARBA" id="ARBA00023002"/>
    </source>
</evidence>
<dbReference type="GO" id="GO:0008270">
    <property type="term" value="F:zinc ion binding"/>
    <property type="evidence" value="ECO:0007669"/>
    <property type="project" value="InterPro"/>
</dbReference>
<dbReference type="InterPro" id="IPR036291">
    <property type="entry name" value="NAD(P)-bd_dom_sf"/>
</dbReference>
<dbReference type="AlphaFoldDB" id="A0A0A3YL30"/>
<accession>A0A0A3YL30</accession>
<keyword evidence="2 4" id="KW-0862">Zinc</keyword>
<evidence type="ECO:0000256" key="4">
    <source>
        <dbReference type="RuleBase" id="RU361277"/>
    </source>
</evidence>
<dbReference type="InterPro" id="IPR013154">
    <property type="entry name" value="ADH-like_N"/>
</dbReference>
<evidence type="ECO:0000313" key="7">
    <source>
        <dbReference type="Proteomes" id="UP000030351"/>
    </source>
</evidence>
<feature type="domain" description="Enoyl reductase (ER)" evidence="5">
    <location>
        <begin position="8"/>
        <end position="311"/>
    </location>
</feature>
<comment type="similarity">
    <text evidence="4">Belongs to the zinc-containing alcohol dehydrogenase family.</text>
</comment>